<evidence type="ECO:0000256" key="5">
    <source>
        <dbReference type="ARBA" id="ARBA00023242"/>
    </source>
</evidence>
<keyword evidence="4" id="KW-0804">Transcription</keyword>
<feature type="domain" description="AP2/ERF" evidence="7">
    <location>
        <begin position="86"/>
        <end position="116"/>
    </location>
</feature>
<dbReference type="InterPro" id="IPR001471">
    <property type="entry name" value="AP2/ERF_dom"/>
</dbReference>
<accession>A0A438K3C9</accession>
<gene>
    <name evidence="8" type="ORF">CK203_009081</name>
</gene>
<feature type="compositionally biased region" description="Basic residues" evidence="6">
    <location>
        <begin position="19"/>
        <end position="30"/>
    </location>
</feature>
<keyword evidence="3" id="KW-0238">DNA-binding</keyword>
<dbReference type="EMBL" id="QGNW01000018">
    <property type="protein sequence ID" value="RVX15681.1"/>
    <property type="molecule type" value="Genomic_DNA"/>
</dbReference>
<reference evidence="8 9" key="1">
    <citation type="journal article" date="2018" name="PLoS Genet.">
        <title>Population sequencing reveals clonal diversity and ancestral inbreeding in the grapevine cultivar Chardonnay.</title>
        <authorList>
            <person name="Roach M.J."/>
            <person name="Johnson D.L."/>
            <person name="Bohlmann J."/>
            <person name="van Vuuren H.J."/>
            <person name="Jones S.J."/>
            <person name="Pretorius I.S."/>
            <person name="Schmidt S.A."/>
            <person name="Borneman A.R."/>
        </authorList>
    </citation>
    <scope>NUCLEOTIDE SEQUENCE [LARGE SCALE GENOMIC DNA]</scope>
    <source>
        <strain evidence="9">cv. Chardonnay</strain>
        <tissue evidence="8">Leaf</tissue>
    </source>
</reference>
<evidence type="ECO:0000256" key="1">
    <source>
        <dbReference type="ARBA" id="ARBA00004123"/>
    </source>
</evidence>
<dbReference type="GO" id="GO:0003677">
    <property type="term" value="F:DNA binding"/>
    <property type="evidence" value="ECO:0007669"/>
    <property type="project" value="UniProtKB-KW"/>
</dbReference>
<evidence type="ECO:0000259" key="7">
    <source>
        <dbReference type="PROSITE" id="PS51032"/>
    </source>
</evidence>
<keyword evidence="2" id="KW-0805">Transcription regulation</keyword>
<evidence type="ECO:0000256" key="4">
    <source>
        <dbReference type="ARBA" id="ARBA00023163"/>
    </source>
</evidence>
<comment type="caution">
    <text evidence="8">The sequence shown here is derived from an EMBL/GenBank/DDBJ whole genome shotgun (WGS) entry which is preliminary data.</text>
</comment>
<dbReference type="AlphaFoldDB" id="A0A438K3C9"/>
<dbReference type="InterPro" id="IPR036955">
    <property type="entry name" value="AP2/ERF_dom_sf"/>
</dbReference>
<dbReference type="Gene3D" id="3.30.730.10">
    <property type="entry name" value="AP2/ERF domain"/>
    <property type="match status" value="1"/>
</dbReference>
<evidence type="ECO:0000256" key="2">
    <source>
        <dbReference type="ARBA" id="ARBA00023015"/>
    </source>
</evidence>
<name>A0A438K3C9_VITVI</name>
<feature type="region of interest" description="Disordered" evidence="6">
    <location>
        <begin position="14"/>
        <end position="72"/>
    </location>
</feature>
<comment type="subcellular location">
    <subcellularLocation>
        <location evidence="1">Nucleus</location>
    </subcellularLocation>
</comment>
<keyword evidence="5" id="KW-0539">Nucleus</keyword>
<evidence type="ECO:0000313" key="8">
    <source>
        <dbReference type="EMBL" id="RVX15681.1"/>
    </source>
</evidence>
<organism evidence="8 9">
    <name type="scientific">Vitis vinifera</name>
    <name type="common">Grape</name>
    <dbReference type="NCBI Taxonomy" id="29760"/>
    <lineage>
        <taxon>Eukaryota</taxon>
        <taxon>Viridiplantae</taxon>
        <taxon>Streptophyta</taxon>
        <taxon>Embryophyta</taxon>
        <taxon>Tracheophyta</taxon>
        <taxon>Spermatophyta</taxon>
        <taxon>Magnoliopsida</taxon>
        <taxon>eudicotyledons</taxon>
        <taxon>Gunneridae</taxon>
        <taxon>Pentapetalae</taxon>
        <taxon>rosids</taxon>
        <taxon>Vitales</taxon>
        <taxon>Vitaceae</taxon>
        <taxon>Viteae</taxon>
        <taxon>Vitis</taxon>
    </lineage>
</organism>
<dbReference type="GO" id="GO:0003700">
    <property type="term" value="F:DNA-binding transcription factor activity"/>
    <property type="evidence" value="ECO:0007669"/>
    <property type="project" value="InterPro"/>
</dbReference>
<evidence type="ECO:0000313" key="9">
    <source>
        <dbReference type="Proteomes" id="UP000288805"/>
    </source>
</evidence>
<dbReference type="PROSITE" id="PS51032">
    <property type="entry name" value="AP2_ERF"/>
    <property type="match status" value="1"/>
</dbReference>
<dbReference type="Proteomes" id="UP000288805">
    <property type="component" value="Unassembled WGS sequence"/>
</dbReference>
<feature type="compositionally biased region" description="Basic and acidic residues" evidence="6">
    <location>
        <begin position="58"/>
        <end position="72"/>
    </location>
</feature>
<protein>
    <recommendedName>
        <fullName evidence="7">AP2/ERF domain-containing protein</fullName>
    </recommendedName>
</protein>
<evidence type="ECO:0000256" key="6">
    <source>
        <dbReference type="SAM" id="MobiDB-lite"/>
    </source>
</evidence>
<feature type="compositionally biased region" description="Basic and acidic residues" evidence="6">
    <location>
        <begin position="40"/>
        <end position="51"/>
    </location>
</feature>
<proteinExistence type="predicted"/>
<dbReference type="GO" id="GO:0005634">
    <property type="term" value="C:nucleus"/>
    <property type="evidence" value="ECO:0007669"/>
    <property type="project" value="UniProtKB-SubCell"/>
</dbReference>
<sequence>MGAARLDVMQRVGKGGGLLRKKGGQQRRNRAGVFDSLGGRSREGGLREKKSGVRRRKEAPLEHKAKGAERQNFRCSRRAIGNEEIHYRGVRKRPFGRFAAKIQDPRKKTRVWFKHFRLRGGCIPRPRLIFRRHLRRFR</sequence>
<evidence type="ECO:0000256" key="3">
    <source>
        <dbReference type="ARBA" id="ARBA00023125"/>
    </source>
</evidence>